<proteinExistence type="predicted"/>
<gene>
    <name evidence="1" type="ORF">Q6A80_08970</name>
</gene>
<evidence type="ECO:0008006" key="3">
    <source>
        <dbReference type="Google" id="ProtNLM"/>
    </source>
</evidence>
<dbReference type="EMBL" id="JAUQUR010000007">
    <property type="protein sequence ID" value="MDX4069850.1"/>
    <property type="molecule type" value="Genomic_DNA"/>
</dbReference>
<reference evidence="1" key="2">
    <citation type="submission" date="2023-07" db="EMBL/GenBank/DDBJ databases">
        <authorList>
            <person name="Zhang M."/>
            <person name="Zhou G."/>
        </authorList>
    </citation>
    <scope>NUCLEOTIDE SEQUENCE</scope>
    <source>
        <strain evidence="1">BJSY19SF1-2</strain>
    </source>
</reference>
<accession>A0AAW9DC77</accession>
<reference evidence="1" key="1">
    <citation type="journal article" date="2023" name="Front. Microbiol.">
        <title>Genomic diversity and taxonomic marker for Arcobacter species.</title>
        <authorList>
            <person name="Zhou G."/>
            <person name="Gu Y."/>
            <person name="Wang H."/>
            <person name="Chen X."/>
            <person name="Zhang X."/>
            <person name="Shao Z."/>
            <person name="Yan X."/>
            <person name="Zhang J."/>
            <person name="Zhang M."/>
        </authorList>
    </citation>
    <scope>NUCLEOTIDE SEQUENCE</scope>
    <source>
        <strain evidence="1">BJSY19SF1-2</strain>
    </source>
</reference>
<dbReference type="Proteomes" id="UP001283691">
    <property type="component" value="Unassembled WGS sequence"/>
</dbReference>
<evidence type="ECO:0000313" key="1">
    <source>
        <dbReference type="EMBL" id="MDX4069850.1"/>
    </source>
</evidence>
<dbReference type="AlphaFoldDB" id="A0AAW9DC77"/>
<comment type="caution">
    <text evidence="1">The sequence shown here is derived from an EMBL/GenBank/DDBJ whole genome shotgun (WGS) entry which is preliminary data.</text>
</comment>
<organism evidence="1 2">
    <name type="scientific">Aliarcobacter skirrowii</name>
    <dbReference type="NCBI Taxonomy" id="28200"/>
    <lineage>
        <taxon>Bacteria</taxon>
        <taxon>Pseudomonadati</taxon>
        <taxon>Campylobacterota</taxon>
        <taxon>Epsilonproteobacteria</taxon>
        <taxon>Campylobacterales</taxon>
        <taxon>Arcobacteraceae</taxon>
        <taxon>Aliarcobacter</taxon>
    </lineage>
</organism>
<protein>
    <recommendedName>
        <fullName evidence="3">Transcriptional regulator</fullName>
    </recommendedName>
</protein>
<evidence type="ECO:0000313" key="2">
    <source>
        <dbReference type="Proteomes" id="UP001283691"/>
    </source>
</evidence>
<name>A0AAW9DC77_9BACT</name>
<dbReference type="RefSeq" id="WP_129108567.1">
    <property type="nucleotide sequence ID" value="NZ_JAUQUR010000007.1"/>
</dbReference>
<sequence length="80" mass="9504">MTKIEFTKKLKNVGLNKSKFAKLSGENYYTVLGWGRTYKKEKKEKKVLKVPIWIDSWLENYEKAQKYENIVKNISTEIKS</sequence>